<dbReference type="Proteomes" id="UP000230002">
    <property type="component" value="Unassembled WGS sequence"/>
</dbReference>
<reference evidence="2 3" key="1">
    <citation type="journal article" date="2015" name="Sci. Rep.">
        <title>Chromosome-level genome map provides insights into diverse defense mechanisms in the medicinal fungus Ganoderma sinense.</title>
        <authorList>
            <person name="Zhu Y."/>
            <person name="Xu J."/>
            <person name="Sun C."/>
            <person name="Zhou S."/>
            <person name="Xu H."/>
            <person name="Nelson D.R."/>
            <person name="Qian J."/>
            <person name="Song J."/>
            <person name="Luo H."/>
            <person name="Xiang L."/>
            <person name="Li Y."/>
            <person name="Xu Z."/>
            <person name="Ji A."/>
            <person name="Wang L."/>
            <person name="Lu S."/>
            <person name="Hayward A."/>
            <person name="Sun W."/>
            <person name="Li X."/>
            <person name="Schwartz D.C."/>
            <person name="Wang Y."/>
            <person name="Chen S."/>
        </authorList>
    </citation>
    <scope>NUCLEOTIDE SEQUENCE [LARGE SCALE GENOMIC DNA]</scope>
    <source>
        <strain evidence="2 3">ZZ0214-1</strain>
    </source>
</reference>
<evidence type="ECO:0000313" key="2">
    <source>
        <dbReference type="EMBL" id="PIL30900.1"/>
    </source>
</evidence>
<dbReference type="EMBL" id="AYKW01000013">
    <property type="protein sequence ID" value="PIL30900.1"/>
    <property type="molecule type" value="Genomic_DNA"/>
</dbReference>
<feature type="compositionally biased region" description="Basic residues" evidence="1">
    <location>
        <begin position="72"/>
        <end position="95"/>
    </location>
</feature>
<dbReference type="OrthoDB" id="2756211at2759"/>
<feature type="compositionally biased region" description="Polar residues" evidence="1">
    <location>
        <begin position="49"/>
        <end position="58"/>
    </location>
</feature>
<keyword evidence="3" id="KW-1185">Reference proteome</keyword>
<name>A0A2G8SAW5_9APHY</name>
<comment type="caution">
    <text evidence="2">The sequence shown here is derived from an EMBL/GenBank/DDBJ whole genome shotgun (WGS) entry which is preliminary data.</text>
</comment>
<evidence type="ECO:0000256" key="1">
    <source>
        <dbReference type="SAM" id="MobiDB-lite"/>
    </source>
</evidence>
<dbReference type="AlphaFoldDB" id="A0A2G8SAW5"/>
<protein>
    <submittedName>
        <fullName evidence="2">Uncharacterized protein</fullName>
    </submittedName>
</protein>
<proteinExistence type="predicted"/>
<feature type="region of interest" description="Disordered" evidence="1">
    <location>
        <begin position="1"/>
        <end position="95"/>
    </location>
</feature>
<sequence length="95" mass="10645">MFTKLFPSRSSRRSSGSDRRTSIDSHESGESYVISLPSMHSPLTPPIESASNASSSQPAEMLEDDNFAWGRPSRKQRHTQSKRARSRSTSRARGY</sequence>
<accession>A0A2G8SAW5</accession>
<evidence type="ECO:0000313" key="3">
    <source>
        <dbReference type="Proteomes" id="UP000230002"/>
    </source>
</evidence>
<feature type="compositionally biased region" description="Basic and acidic residues" evidence="1">
    <location>
        <begin position="15"/>
        <end position="29"/>
    </location>
</feature>
<gene>
    <name evidence="2" type="ORF">GSI_07069</name>
</gene>
<organism evidence="2 3">
    <name type="scientific">Ganoderma sinense ZZ0214-1</name>
    <dbReference type="NCBI Taxonomy" id="1077348"/>
    <lineage>
        <taxon>Eukaryota</taxon>
        <taxon>Fungi</taxon>
        <taxon>Dikarya</taxon>
        <taxon>Basidiomycota</taxon>
        <taxon>Agaricomycotina</taxon>
        <taxon>Agaricomycetes</taxon>
        <taxon>Polyporales</taxon>
        <taxon>Polyporaceae</taxon>
        <taxon>Ganoderma</taxon>
    </lineage>
</organism>